<dbReference type="GO" id="GO:0005886">
    <property type="term" value="C:plasma membrane"/>
    <property type="evidence" value="ECO:0007669"/>
    <property type="project" value="UniProtKB-SubCell"/>
</dbReference>
<evidence type="ECO:0000256" key="6">
    <source>
        <dbReference type="RuleBase" id="RU003376"/>
    </source>
</evidence>
<dbReference type="InterPro" id="IPR000298">
    <property type="entry name" value="Cyt_c_oxidase-like_su3"/>
</dbReference>
<evidence type="ECO:0000313" key="9">
    <source>
        <dbReference type="EMBL" id="MBR0669666.1"/>
    </source>
</evidence>
<dbReference type="PANTHER" id="PTHR11403">
    <property type="entry name" value="CYTOCHROME C OXIDASE SUBUNIT III"/>
    <property type="match status" value="1"/>
</dbReference>
<dbReference type="InterPro" id="IPR024791">
    <property type="entry name" value="Cyt_c/ubiquinol_Oxase_su3"/>
</dbReference>
<dbReference type="SUPFAM" id="SSF81452">
    <property type="entry name" value="Cytochrome c oxidase subunit III-like"/>
    <property type="match status" value="1"/>
</dbReference>
<dbReference type="Pfam" id="PF00510">
    <property type="entry name" value="COX3"/>
    <property type="match status" value="1"/>
</dbReference>
<evidence type="ECO:0000259" key="8">
    <source>
        <dbReference type="PROSITE" id="PS50253"/>
    </source>
</evidence>
<comment type="subcellular location">
    <subcellularLocation>
        <location evidence="6">Cell membrane</location>
        <topology evidence="6">Multi-pass membrane protein</topology>
    </subcellularLocation>
    <subcellularLocation>
        <location evidence="1">Membrane</location>
        <topology evidence="1">Multi-pass membrane protein</topology>
    </subcellularLocation>
</comment>
<feature type="transmembrane region" description="Helical" evidence="7">
    <location>
        <begin position="118"/>
        <end position="139"/>
    </location>
</feature>
<dbReference type="InterPro" id="IPR035973">
    <property type="entry name" value="Cyt_c_oxidase_su3-like_sf"/>
</dbReference>
<dbReference type="InterPro" id="IPR013833">
    <property type="entry name" value="Cyt_c_oxidase_su3_a-hlx"/>
</dbReference>
<keyword evidence="3 6" id="KW-0812">Transmembrane</keyword>
<evidence type="ECO:0000256" key="7">
    <source>
        <dbReference type="SAM" id="Phobius"/>
    </source>
</evidence>
<dbReference type="PANTHER" id="PTHR11403:SF10">
    <property type="entry name" value="CYTOCHROME C OXIDASE"/>
    <property type="match status" value="1"/>
</dbReference>
<keyword evidence="4 7" id="KW-1133">Transmembrane helix</keyword>
<feature type="transmembrane region" description="Helical" evidence="7">
    <location>
        <begin position="51"/>
        <end position="73"/>
    </location>
</feature>
<gene>
    <name evidence="9" type="ORF">GXW76_00650</name>
</gene>
<reference evidence="9" key="2">
    <citation type="journal article" date="2021" name="Syst. Appl. Microbiol.">
        <title>Roseomonas hellenica sp. nov., isolated from roots of wild-growing Alkanna tinctoria.</title>
        <authorList>
            <person name="Rat A."/>
            <person name="Naranjo H.D."/>
            <person name="Lebbe L."/>
            <person name="Cnockaert M."/>
            <person name="Krigas N."/>
            <person name="Grigoriadou K."/>
            <person name="Maloupa E."/>
            <person name="Willems A."/>
        </authorList>
    </citation>
    <scope>NUCLEOTIDE SEQUENCE</scope>
    <source>
        <strain evidence="9">LMG 31231</strain>
    </source>
</reference>
<dbReference type="Gene3D" id="1.20.120.80">
    <property type="entry name" value="Cytochrome c oxidase, subunit III, four-helix bundle"/>
    <property type="match status" value="1"/>
</dbReference>
<keyword evidence="10" id="KW-1185">Reference proteome</keyword>
<keyword evidence="5 7" id="KW-0472">Membrane</keyword>
<evidence type="ECO:0000256" key="3">
    <source>
        <dbReference type="ARBA" id="ARBA00022692"/>
    </source>
</evidence>
<dbReference type="AlphaFoldDB" id="A0A9X9WR87"/>
<evidence type="ECO:0000256" key="4">
    <source>
        <dbReference type="ARBA" id="ARBA00022989"/>
    </source>
</evidence>
<accession>A0A9X9WR87</accession>
<organism evidence="9 10">
    <name type="scientific">Neoroseomonas soli</name>
    <dbReference type="NCBI Taxonomy" id="1081025"/>
    <lineage>
        <taxon>Bacteria</taxon>
        <taxon>Pseudomonadati</taxon>
        <taxon>Pseudomonadota</taxon>
        <taxon>Alphaproteobacteria</taxon>
        <taxon>Acetobacterales</taxon>
        <taxon>Acetobacteraceae</taxon>
        <taxon>Neoroseomonas</taxon>
    </lineage>
</organism>
<protein>
    <submittedName>
        <fullName evidence="9">Cytochrome-c oxidase</fullName>
    </submittedName>
</protein>
<feature type="transmembrane region" description="Helical" evidence="7">
    <location>
        <begin position="200"/>
        <end position="220"/>
    </location>
</feature>
<dbReference type="CDD" id="cd02865">
    <property type="entry name" value="Heme_Cu_Oxidase_III_2"/>
    <property type="match status" value="1"/>
</dbReference>
<dbReference type="GO" id="GO:0004129">
    <property type="term" value="F:cytochrome-c oxidase activity"/>
    <property type="evidence" value="ECO:0007669"/>
    <property type="project" value="InterPro"/>
</dbReference>
<proteinExistence type="inferred from homology"/>
<dbReference type="PROSITE" id="PS50253">
    <property type="entry name" value="COX3"/>
    <property type="match status" value="1"/>
</dbReference>
<dbReference type="GO" id="GO:0019646">
    <property type="term" value="P:aerobic electron transport chain"/>
    <property type="evidence" value="ECO:0007669"/>
    <property type="project" value="InterPro"/>
</dbReference>
<evidence type="ECO:0000256" key="2">
    <source>
        <dbReference type="ARBA" id="ARBA00010581"/>
    </source>
</evidence>
<dbReference type="EMBL" id="JAAEDM010000001">
    <property type="protein sequence ID" value="MBR0669666.1"/>
    <property type="molecule type" value="Genomic_DNA"/>
</dbReference>
<name>A0A9X9WR87_9PROT</name>
<feature type="transmembrane region" description="Helical" evidence="7">
    <location>
        <begin position="159"/>
        <end position="179"/>
    </location>
</feature>
<feature type="domain" description="Heme-copper oxidase subunit III family profile" evidence="8">
    <location>
        <begin position="1"/>
        <end position="222"/>
    </location>
</feature>
<comment type="similarity">
    <text evidence="2 6">Belongs to the cytochrome c oxidase subunit 3 family.</text>
</comment>
<dbReference type="Proteomes" id="UP001138751">
    <property type="component" value="Unassembled WGS sequence"/>
</dbReference>
<sequence>MSAILIYLALIGSVVAWWLSRQRLMAKPWLEVGVPVDAPGMGASGIPPARLGLWVFIAVVGALLTLFISAYLMRMHMSDDWRSLPTPPVLWFNTALLAFSSIGLHRAQMAARIGWREGIAVGLAAGGLSALAFLAGQYLAWRQVMEEGFGVATNPSSSFFYLITAVHGLHLVGGVVALGKTAYRTARGAPLAQLRLATELCATYWHFLLVAWIVLFGLLLHG</sequence>
<comment type="caution">
    <text evidence="9">The sequence shown here is derived from an EMBL/GenBank/DDBJ whole genome shotgun (WGS) entry which is preliminary data.</text>
</comment>
<evidence type="ECO:0000256" key="5">
    <source>
        <dbReference type="ARBA" id="ARBA00023136"/>
    </source>
</evidence>
<evidence type="ECO:0000256" key="1">
    <source>
        <dbReference type="ARBA" id="ARBA00004141"/>
    </source>
</evidence>
<reference evidence="9" key="1">
    <citation type="submission" date="2020-01" db="EMBL/GenBank/DDBJ databases">
        <authorList>
            <person name="Rat A."/>
        </authorList>
    </citation>
    <scope>NUCLEOTIDE SEQUENCE</scope>
    <source>
        <strain evidence="9">LMG 31231</strain>
    </source>
</reference>
<dbReference type="RefSeq" id="WP_211860008.1">
    <property type="nucleotide sequence ID" value="NZ_JAAEDM010000001.1"/>
</dbReference>
<evidence type="ECO:0000313" key="10">
    <source>
        <dbReference type="Proteomes" id="UP001138751"/>
    </source>
</evidence>